<feature type="transmembrane region" description="Helical" evidence="1">
    <location>
        <begin position="41"/>
        <end position="62"/>
    </location>
</feature>
<evidence type="ECO:0000256" key="1">
    <source>
        <dbReference type="SAM" id="Phobius"/>
    </source>
</evidence>
<keyword evidence="1" id="KW-1133">Transmembrane helix</keyword>
<reference evidence="3" key="1">
    <citation type="submission" date="2015-12" db="EMBL/GenBank/DDBJ databases">
        <authorList>
            <person name="Nair G.R."/>
            <person name="Kaur G."/>
            <person name="Mayilraj S."/>
        </authorList>
    </citation>
    <scope>NUCLEOTIDE SEQUENCE [LARGE SCALE GENOMIC DNA]</scope>
    <source>
        <strain evidence="3">CD08_4</strain>
    </source>
</reference>
<dbReference type="Proteomes" id="UP000053512">
    <property type="component" value="Unassembled WGS sequence"/>
</dbReference>
<dbReference type="RefSeq" id="WP_058874961.1">
    <property type="nucleotide sequence ID" value="NZ_LQBK01000038.1"/>
</dbReference>
<keyword evidence="1" id="KW-0812">Transmembrane</keyword>
<proteinExistence type="predicted"/>
<keyword evidence="1" id="KW-0472">Membrane</keyword>
<accession>A0A0W8I4I4</accession>
<comment type="caution">
    <text evidence="2">The sequence shown here is derived from an EMBL/GenBank/DDBJ whole genome shotgun (WGS) entry which is preliminary data.</text>
</comment>
<evidence type="ECO:0000313" key="2">
    <source>
        <dbReference type="EMBL" id="KUG52931.1"/>
    </source>
</evidence>
<dbReference type="AlphaFoldDB" id="A0A0W8I4I4"/>
<gene>
    <name evidence="2" type="ORF">AVL61_11955</name>
</gene>
<dbReference type="EMBL" id="LQBK01000038">
    <property type="protein sequence ID" value="KUG52931.1"/>
    <property type="molecule type" value="Genomic_DNA"/>
</dbReference>
<organism evidence="2 3">
    <name type="scientific">Kocuria rosea subsp. polaris</name>
    <dbReference type="NCBI Taxonomy" id="136273"/>
    <lineage>
        <taxon>Bacteria</taxon>
        <taxon>Bacillati</taxon>
        <taxon>Actinomycetota</taxon>
        <taxon>Actinomycetes</taxon>
        <taxon>Micrococcales</taxon>
        <taxon>Micrococcaceae</taxon>
        <taxon>Kocuria</taxon>
    </lineage>
</organism>
<name>A0A0W8I4I4_KOCRO</name>
<protein>
    <submittedName>
        <fullName evidence="2">Uncharacterized protein</fullName>
    </submittedName>
</protein>
<sequence>MPTSLKLNLVALGFLFAGLAFLARGLVGGSGTMPKGRDRRAAAGFLAVSAALFLAAGGFLMAGD</sequence>
<evidence type="ECO:0000313" key="3">
    <source>
        <dbReference type="Proteomes" id="UP000053512"/>
    </source>
</evidence>